<dbReference type="InterPro" id="IPR010982">
    <property type="entry name" value="Lambda_DNA-bd_dom_sf"/>
</dbReference>
<dbReference type="InterPro" id="IPR011990">
    <property type="entry name" value="TPR-like_helical_dom_sf"/>
</dbReference>
<evidence type="ECO:0000259" key="1">
    <source>
        <dbReference type="PROSITE" id="PS50943"/>
    </source>
</evidence>
<dbReference type="EMBL" id="JBHTKK010000042">
    <property type="protein sequence ID" value="MFD1068230.1"/>
    <property type="molecule type" value="Genomic_DNA"/>
</dbReference>
<feature type="domain" description="HTH cro/C1-type" evidence="1">
    <location>
        <begin position="11"/>
        <end position="64"/>
    </location>
</feature>
<evidence type="ECO:0000313" key="3">
    <source>
        <dbReference type="Proteomes" id="UP001597041"/>
    </source>
</evidence>
<dbReference type="Proteomes" id="UP001597041">
    <property type="component" value="Unassembled WGS sequence"/>
</dbReference>
<accession>A0ABW3NMR9</accession>
<name>A0ABW3NMR9_9BACI</name>
<dbReference type="InterPro" id="IPR053163">
    <property type="entry name" value="HTH-type_regulator_Rgg"/>
</dbReference>
<dbReference type="InterPro" id="IPR001387">
    <property type="entry name" value="Cro/C1-type_HTH"/>
</dbReference>
<comment type="caution">
    <text evidence="2">The sequence shown here is derived from an EMBL/GenBank/DDBJ whole genome shotgun (WGS) entry which is preliminary data.</text>
</comment>
<dbReference type="SMART" id="SM00530">
    <property type="entry name" value="HTH_XRE"/>
    <property type="match status" value="1"/>
</dbReference>
<dbReference type="SUPFAM" id="SSF48452">
    <property type="entry name" value="TPR-like"/>
    <property type="match status" value="1"/>
</dbReference>
<dbReference type="PANTHER" id="PTHR37038:SF14">
    <property type="entry name" value="TRANSCRIPTIONAL ACTIVATOR"/>
    <property type="match status" value="1"/>
</dbReference>
<protein>
    <submittedName>
        <fullName evidence="2">Helix-turn-helix domain-containing protein</fullName>
    </submittedName>
</protein>
<sequence length="294" mass="34504">MNINTIIGKKIKKRRQELGMSQKELSSDIGTQAQISKIEKGELNPSSSFLFNISQKLLVDMNYFFELNSANINIQNTHFNEIQNMLVQLKAQRNYTSIKYIVDKELEDKETHYSSYEKNYLLWHKGISNYYLTYNLKESIQILNELIVETTHNVLLNINIKTSIAIIYQEEKKYKQAYQLYKEALNQYSKAENLDDFQTKTKILFGLSQTLTYLEEYTESKKYCLEAINNCINENTLHFLPDSYYQLGNNLVKQNRIDEGIKYIKIALNFFEAQGNTYMVNLLEEKLVILNIPV</sequence>
<dbReference type="RefSeq" id="WP_379594528.1">
    <property type="nucleotide sequence ID" value="NZ_JBHTKK010000042.1"/>
</dbReference>
<gene>
    <name evidence="2" type="ORF">ACFQ19_19750</name>
</gene>
<dbReference type="PROSITE" id="PS50943">
    <property type="entry name" value="HTH_CROC1"/>
    <property type="match status" value="1"/>
</dbReference>
<dbReference type="InterPro" id="IPR041315">
    <property type="entry name" value="PlcR_TPR"/>
</dbReference>
<dbReference type="CDD" id="cd00093">
    <property type="entry name" value="HTH_XRE"/>
    <property type="match status" value="1"/>
</dbReference>
<dbReference type="Pfam" id="PF18768">
    <property type="entry name" value="RNPP_C"/>
    <property type="match status" value="1"/>
</dbReference>
<dbReference type="Gene3D" id="1.25.40.10">
    <property type="entry name" value="Tetratricopeptide repeat domain"/>
    <property type="match status" value="1"/>
</dbReference>
<evidence type="ECO:0000313" key="2">
    <source>
        <dbReference type="EMBL" id="MFD1068230.1"/>
    </source>
</evidence>
<dbReference type="PANTHER" id="PTHR37038">
    <property type="entry name" value="TRANSCRIPTIONAL REGULATOR-RELATED"/>
    <property type="match status" value="1"/>
</dbReference>
<proteinExistence type="predicted"/>
<dbReference type="Pfam" id="PF01381">
    <property type="entry name" value="HTH_3"/>
    <property type="match status" value="1"/>
</dbReference>
<dbReference type="SUPFAM" id="SSF47413">
    <property type="entry name" value="lambda repressor-like DNA-binding domains"/>
    <property type="match status" value="1"/>
</dbReference>
<keyword evidence="3" id="KW-1185">Reference proteome</keyword>
<organism evidence="2 3">
    <name type="scientific">Oceanobacillus locisalsi</name>
    <dbReference type="NCBI Taxonomy" id="546107"/>
    <lineage>
        <taxon>Bacteria</taxon>
        <taxon>Bacillati</taxon>
        <taxon>Bacillota</taxon>
        <taxon>Bacilli</taxon>
        <taxon>Bacillales</taxon>
        <taxon>Bacillaceae</taxon>
        <taxon>Oceanobacillus</taxon>
    </lineage>
</organism>
<dbReference type="InterPro" id="IPR019734">
    <property type="entry name" value="TPR_rpt"/>
</dbReference>
<dbReference type="SMART" id="SM00028">
    <property type="entry name" value="TPR"/>
    <property type="match status" value="3"/>
</dbReference>
<reference evidence="3" key="1">
    <citation type="journal article" date="2019" name="Int. J. Syst. Evol. Microbiol.">
        <title>The Global Catalogue of Microorganisms (GCM) 10K type strain sequencing project: providing services to taxonomists for standard genome sequencing and annotation.</title>
        <authorList>
            <consortium name="The Broad Institute Genomics Platform"/>
            <consortium name="The Broad Institute Genome Sequencing Center for Infectious Disease"/>
            <person name="Wu L."/>
            <person name="Ma J."/>
        </authorList>
    </citation>
    <scope>NUCLEOTIDE SEQUENCE [LARGE SCALE GENOMIC DNA]</scope>
    <source>
        <strain evidence="3">CCUG 56608</strain>
    </source>
</reference>